<dbReference type="AlphaFoldDB" id="A0A8H6T6G3"/>
<keyword evidence="4" id="KW-1185">Reference proteome</keyword>
<evidence type="ECO:0000256" key="1">
    <source>
        <dbReference type="SAM" id="MobiDB-lite"/>
    </source>
</evidence>
<evidence type="ECO:0000313" key="4">
    <source>
        <dbReference type="Proteomes" id="UP000636479"/>
    </source>
</evidence>
<protein>
    <submittedName>
        <fullName evidence="3">Uncharacterized protein</fullName>
    </submittedName>
</protein>
<keyword evidence="2" id="KW-1133">Transmembrane helix</keyword>
<evidence type="ECO:0000313" key="3">
    <source>
        <dbReference type="EMBL" id="KAF7311775.1"/>
    </source>
</evidence>
<dbReference type="Proteomes" id="UP000636479">
    <property type="component" value="Unassembled WGS sequence"/>
</dbReference>
<keyword evidence="2" id="KW-0812">Transmembrane</keyword>
<comment type="caution">
    <text evidence="3">The sequence shown here is derived from an EMBL/GenBank/DDBJ whole genome shotgun (WGS) entry which is preliminary data.</text>
</comment>
<keyword evidence="2" id="KW-0472">Membrane</keyword>
<feature type="region of interest" description="Disordered" evidence="1">
    <location>
        <begin position="183"/>
        <end position="230"/>
    </location>
</feature>
<proteinExistence type="predicted"/>
<dbReference type="GeneID" id="59341304"/>
<reference evidence="3" key="1">
    <citation type="submission" date="2020-05" db="EMBL/GenBank/DDBJ databases">
        <title>Mycena genomes resolve the evolution of fungal bioluminescence.</title>
        <authorList>
            <person name="Tsai I.J."/>
        </authorList>
    </citation>
    <scope>NUCLEOTIDE SEQUENCE</scope>
    <source>
        <strain evidence="3">171206Taipei</strain>
    </source>
</reference>
<accession>A0A8H6T6G3</accession>
<dbReference type="RefSeq" id="XP_037223883.1">
    <property type="nucleotide sequence ID" value="XM_037358788.1"/>
</dbReference>
<name>A0A8H6T6G3_9AGAR</name>
<dbReference type="OrthoDB" id="2791511at2759"/>
<dbReference type="EMBL" id="JACAZF010000002">
    <property type="protein sequence ID" value="KAF7311775.1"/>
    <property type="molecule type" value="Genomic_DNA"/>
</dbReference>
<feature type="region of interest" description="Disordered" evidence="1">
    <location>
        <begin position="64"/>
        <end position="96"/>
    </location>
</feature>
<gene>
    <name evidence="3" type="ORF">MIND_00188000</name>
</gene>
<feature type="compositionally biased region" description="Pro residues" evidence="1">
    <location>
        <begin position="208"/>
        <end position="230"/>
    </location>
</feature>
<organism evidence="3 4">
    <name type="scientific">Mycena indigotica</name>
    <dbReference type="NCBI Taxonomy" id="2126181"/>
    <lineage>
        <taxon>Eukaryota</taxon>
        <taxon>Fungi</taxon>
        <taxon>Dikarya</taxon>
        <taxon>Basidiomycota</taxon>
        <taxon>Agaricomycotina</taxon>
        <taxon>Agaricomycetes</taxon>
        <taxon>Agaricomycetidae</taxon>
        <taxon>Agaricales</taxon>
        <taxon>Marasmiineae</taxon>
        <taxon>Mycenaceae</taxon>
        <taxon>Mycena</taxon>
    </lineage>
</organism>
<sequence length="230" mass="24306">MFILPAHGAAAALPQPLAHLAAHSAGPLLRSWPAALVLALALVLLVRAAVAVATFALARFRPKAVPSGPGAKEKQAQEAHPSPVPADANGHAQQGPAKGRWWNGLFRLRASLPPLSLAEALPITLHPPPPPVMRGRYVYRGGRGVGFSTRKETALAVETPVPAIYETQTPASMAKLIMSRHTYRRPTPPSLPQAPRRVRAPSIISAPPMLPPSRSPSPPSRSPSPPAEEP</sequence>
<feature type="transmembrane region" description="Helical" evidence="2">
    <location>
        <begin position="36"/>
        <end position="58"/>
    </location>
</feature>
<evidence type="ECO:0000256" key="2">
    <source>
        <dbReference type="SAM" id="Phobius"/>
    </source>
</evidence>